<evidence type="ECO:0000256" key="3">
    <source>
        <dbReference type="ARBA" id="ARBA00023274"/>
    </source>
</evidence>
<protein>
    <recommendedName>
        <fullName evidence="5">Large ribosomal subunit protein uL4 C-terminal domain-containing protein</fullName>
    </recommendedName>
</protein>
<evidence type="ECO:0000256" key="4">
    <source>
        <dbReference type="SAM" id="MobiDB-lite"/>
    </source>
</evidence>
<keyword evidence="2" id="KW-0689">Ribosomal protein</keyword>
<gene>
    <name evidence="6" type="ORF">TRICI_001672</name>
</gene>
<comment type="caution">
    <text evidence="6">The sequence shown here is derived from an EMBL/GenBank/DDBJ whole genome shotgun (WGS) entry which is preliminary data.</text>
</comment>
<proteinExistence type="inferred from homology"/>
<dbReference type="GO" id="GO:1990904">
    <property type="term" value="C:ribonucleoprotein complex"/>
    <property type="evidence" value="ECO:0007669"/>
    <property type="project" value="UniProtKB-KW"/>
</dbReference>
<sequence>MSVARPQVTVYSATGEVSSSAVPLPAVFKAPIRPDIVHSVWTSVAKNKRQAYAVASNAGEQTSAESWGTGRAVARIPRVGGSGTHRSGQGAFGNMCRGGRMFAPTKTWRKWNVKVNQNQKRYATASAIAASSVAPLVLARGHRVENIPEVPLVVSNDLESLTKTKDAVAALKALGAHRDVVKVVKSKKLRAGKGKLRNRRHTQRRGPLIVYGEDKGITKAFRNIPGVETCQVSVLNLLQLAPGSHLGRFVIWTESAFSVLDKIWGSDAVQSAKSGYSLPDSIVSNTDITRIINSAEIQSVLKPAGDKHQKREHVLKKNPLKNKQVQLRLNPYAKAYSQQKLGQAKVKSEGKAPKPAESFAKVFHDN</sequence>
<feature type="region of interest" description="Disordered" evidence="4">
    <location>
        <begin position="343"/>
        <end position="366"/>
    </location>
</feature>
<dbReference type="Gene3D" id="3.40.1370.10">
    <property type="match status" value="1"/>
</dbReference>
<dbReference type="GO" id="GO:0003735">
    <property type="term" value="F:structural constituent of ribosome"/>
    <property type="evidence" value="ECO:0007669"/>
    <property type="project" value="InterPro"/>
</dbReference>
<dbReference type="SUPFAM" id="SSF52166">
    <property type="entry name" value="Ribosomal protein L4"/>
    <property type="match status" value="1"/>
</dbReference>
<name>A0A642V8P2_9ASCO</name>
<keyword evidence="7" id="KW-1185">Reference proteome</keyword>
<evidence type="ECO:0000256" key="2">
    <source>
        <dbReference type="ARBA" id="ARBA00022980"/>
    </source>
</evidence>
<dbReference type="InterPro" id="IPR013000">
    <property type="entry name" value="Ribosomal_uL4_euk/arc_CS"/>
</dbReference>
<feature type="domain" description="Large ribosomal subunit protein uL4 C-terminal" evidence="5">
    <location>
        <begin position="274"/>
        <end position="348"/>
    </location>
</feature>
<dbReference type="InterPro" id="IPR025755">
    <property type="entry name" value="Ribos_uL4_C_dom"/>
</dbReference>
<dbReference type="OrthoDB" id="10259785at2759"/>
<accession>A0A642V8P2</accession>
<reference evidence="6" key="1">
    <citation type="journal article" date="2019" name="G3 (Bethesda)">
        <title>Genome Assemblies of Two Rare Opportunistic Yeast Pathogens: Diutina rugosa (syn. Candida rugosa) and Trichomonascus ciferrii (syn. Candida ciferrii).</title>
        <authorList>
            <person name="Mixao V."/>
            <person name="Saus E."/>
            <person name="Hansen A.P."/>
            <person name="Lass-Florl C."/>
            <person name="Gabaldon T."/>
        </authorList>
    </citation>
    <scope>NUCLEOTIDE SEQUENCE</scope>
    <source>
        <strain evidence="6">CBS 4856</strain>
    </source>
</reference>
<dbReference type="PROSITE" id="PS00939">
    <property type="entry name" value="RIBOSOMAL_L1E"/>
    <property type="match status" value="1"/>
</dbReference>
<evidence type="ECO:0000313" key="7">
    <source>
        <dbReference type="Proteomes" id="UP000761534"/>
    </source>
</evidence>
<dbReference type="Proteomes" id="UP000761534">
    <property type="component" value="Unassembled WGS sequence"/>
</dbReference>
<dbReference type="FunFam" id="3.40.1370.10:FF:000002">
    <property type="entry name" value="60S ribosomal protein L4"/>
    <property type="match status" value="1"/>
</dbReference>
<dbReference type="Pfam" id="PF00573">
    <property type="entry name" value="Ribosomal_L4"/>
    <property type="match status" value="1"/>
</dbReference>
<dbReference type="PANTHER" id="PTHR19431">
    <property type="entry name" value="60S RIBOSOMAL PROTEIN L4"/>
    <property type="match status" value="1"/>
</dbReference>
<dbReference type="VEuPathDB" id="FungiDB:TRICI_001672"/>
<dbReference type="Pfam" id="PF14374">
    <property type="entry name" value="Ribos_L4_asso_C"/>
    <property type="match status" value="1"/>
</dbReference>
<comment type="similarity">
    <text evidence="1">Belongs to the universal ribosomal protein uL4 family.</text>
</comment>
<dbReference type="AlphaFoldDB" id="A0A642V8P2"/>
<dbReference type="InterPro" id="IPR045240">
    <property type="entry name" value="Ribosomal_uL4_euk/arch"/>
</dbReference>
<evidence type="ECO:0000259" key="5">
    <source>
        <dbReference type="Pfam" id="PF14374"/>
    </source>
</evidence>
<dbReference type="GO" id="GO:0006412">
    <property type="term" value="P:translation"/>
    <property type="evidence" value="ECO:0007669"/>
    <property type="project" value="InterPro"/>
</dbReference>
<organism evidence="6 7">
    <name type="scientific">Trichomonascus ciferrii</name>
    <dbReference type="NCBI Taxonomy" id="44093"/>
    <lineage>
        <taxon>Eukaryota</taxon>
        <taxon>Fungi</taxon>
        <taxon>Dikarya</taxon>
        <taxon>Ascomycota</taxon>
        <taxon>Saccharomycotina</taxon>
        <taxon>Dipodascomycetes</taxon>
        <taxon>Dipodascales</taxon>
        <taxon>Trichomonascaceae</taxon>
        <taxon>Trichomonascus</taxon>
        <taxon>Trichomonascus ciferrii complex</taxon>
    </lineage>
</organism>
<evidence type="ECO:0000313" key="6">
    <source>
        <dbReference type="EMBL" id="KAA8916181.1"/>
    </source>
</evidence>
<dbReference type="InterPro" id="IPR002136">
    <property type="entry name" value="Ribosomal_uL4"/>
</dbReference>
<dbReference type="InterPro" id="IPR023574">
    <property type="entry name" value="Ribosomal_uL4_dom_sf"/>
</dbReference>
<evidence type="ECO:0000256" key="1">
    <source>
        <dbReference type="ARBA" id="ARBA00010528"/>
    </source>
</evidence>
<dbReference type="EMBL" id="SWFS01000118">
    <property type="protein sequence ID" value="KAA8916181.1"/>
    <property type="molecule type" value="Genomic_DNA"/>
</dbReference>
<dbReference type="GO" id="GO:0005840">
    <property type="term" value="C:ribosome"/>
    <property type="evidence" value="ECO:0007669"/>
    <property type="project" value="UniProtKB-KW"/>
</dbReference>
<keyword evidence="3" id="KW-0687">Ribonucleoprotein</keyword>